<dbReference type="AlphaFoldDB" id="A0A6A6QND1"/>
<dbReference type="SUPFAM" id="SSF54768">
    <property type="entry name" value="dsRNA-binding domain-like"/>
    <property type="match status" value="1"/>
</dbReference>
<keyword evidence="3" id="KW-1185">Reference proteome</keyword>
<gene>
    <name evidence="2" type="ORF">BU16DRAFT_619117</name>
</gene>
<sequence>MESLLPKRRRMTSSGAAAATPARADQTSTPPQPSQASLQPHTYTSVGSNNHSYPSFIPSLITTPLPGFEKRKMEVATPLASQNSTHAPPSTDQTRSLPGAPSVLQNLLSIDEFEKQHEAAVAAAKAQAQSTPTPQPIPISTRSSANTQLFVQRCQALAIPQPIFSFNGDASLPSWNCTLTLHAAGSPHSLTTTSPFTSKKEAKEAASTLGLALLSSLEASGTLSTPSKTKKRTPTPTPITITPEEPQENFTGILMEFCQASKIPVPTFAEFKTGTCFSAELSLASHRPEDGPFGGRAVLHPSKKAARAAAAREAVLWLRAQGQLPAVHEPASAKKQRKTAGGSEDAAVQLPAHPAAARVLALASELGLPQPEYQWAAPSALAPGLFTVSSLFPGSGVGGEDGVVATARHVFGKKAAREECARLTVVELEGVLERRRGVLGKVLGNEEGKREVEMGEGDEEYHSC</sequence>
<evidence type="ECO:0000313" key="2">
    <source>
        <dbReference type="EMBL" id="KAF2493911.1"/>
    </source>
</evidence>
<evidence type="ECO:0000256" key="1">
    <source>
        <dbReference type="SAM" id="MobiDB-lite"/>
    </source>
</evidence>
<dbReference type="CDD" id="cd00048">
    <property type="entry name" value="DSRM_SF"/>
    <property type="match status" value="1"/>
</dbReference>
<dbReference type="EMBL" id="MU004191">
    <property type="protein sequence ID" value="KAF2493911.1"/>
    <property type="molecule type" value="Genomic_DNA"/>
</dbReference>
<feature type="compositionally biased region" description="Polar residues" evidence="1">
    <location>
        <begin position="79"/>
        <end position="96"/>
    </location>
</feature>
<organism evidence="2 3">
    <name type="scientific">Lophium mytilinum</name>
    <dbReference type="NCBI Taxonomy" id="390894"/>
    <lineage>
        <taxon>Eukaryota</taxon>
        <taxon>Fungi</taxon>
        <taxon>Dikarya</taxon>
        <taxon>Ascomycota</taxon>
        <taxon>Pezizomycotina</taxon>
        <taxon>Dothideomycetes</taxon>
        <taxon>Pleosporomycetidae</taxon>
        <taxon>Mytilinidiales</taxon>
        <taxon>Mytilinidiaceae</taxon>
        <taxon>Lophium</taxon>
    </lineage>
</organism>
<dbReference type="Gene3D" id="3.30.160.20">
    <property type="match status" value="1"/>
</dbReference>
<feature type="compositionally biased region" description="Basic residues" evidence="1">
    <location>
        <begin position="1"/>
        <end position="11"/>
    </location>
</feature>
<proteinExistence type="predicted"/>
<dbReference type="Proteomes" id="UP000799750">
    <property type="component" value="Unassembled WGS sequence"/>
</dbReference>
<name>A0A6A6QND1_9PEZI</name>
<feature type="compositionally biased region" description="Polar residues" evidence="1">
    <location>
        <begin position="25"/>
        <end position="50"/>
    </location>
</feature>
<accession>A0A6A6QND1</accession>
<reference evidence="2" key="1">
    <citation type="journal article" date="2020" name="Stud. Mycol.">
        <title>101 Dothideomycetes genomes: a test case for predicting lifestyles and emergence of pathogens.</title>
        <authorList>
            <person name="Haridas S."/>
            <person name="Albert R."/>
            <person name="Binder M."/>
            <person name="Bloem J."/>
            <person name="Labutti K."/>
            <person name="Salamov A."/>
            <person name="Andreopoulos B."/>
            <person name="Baker S."/>
            <person name="Barry K."/>
            <person name="Bills G."/>
            <person name="Bluhm B."/>
            <person name="Cannon C."/>
            <person name="Castanera R."/>
            <person name="Culley D."/>
            <person name="Daum C."/>
            <person name="Ezra D."/>
            <person name="Gonzalez J."/>
            <person name="Henrissat B."/>
            <person name="Kuo A."/>
            <person name="Liang C."/>
            <person name="Lipzen A."/>
            <person name="Lutzoni F."/>
            <person name="Magnuson J."/>
            <person name="Mondo S."/>
            <person name="Nolan M."/>
            <person name="Ohm R."/>
            <person name="Pangilinan J."/>
            <person name="Park H.-J."/>
            <person name="Ramirez L."/>
            <person name="Alfaro M."/>
            <person name="Sun H."/>
            <person name="Tritt A."/>
            <person name="Yoshinaga Y."/>
            <person name="Zwiers L.-H."/>
            <person name="Turgeon B."/>
            <person name="Goodwin S."/>
            <person name="Spatafora J."/>
            <person name="Crous P."/>
            <person name="Grigoriev I."/>
        </authorList>
    </citation>
    <scope>NUCLEOTIDE SEQUENCE</scope>
    <source>
        <strain evidence="2">CBS 269.34</strain>
    </source>
</reference>
<feature type="region of interest" description="Disordered" evidence="1">
    <location>
        <begin position="77"/>
        <end position="100"/>
    </location>
</feature>
<dbReference type="OrthoDB" id="5222339at2759"/>
<protein>
    <recommendedName>
        <fullName evidence="4">DRBM domain-containing protein</fullName>
    </recommendedName>
</protein>
<feature type="region of interest" description="Disordered" evidence="1">
    <location>
        <begin position="1"/>
        <end position="50"/>
    </location>
</feature>
<evidence type="ECO:0008006" key="4">
    <source>
        <dbReference type="Google" id="ProtNLM"/>
    </source>
</evidence>
<feature type="region of interest" description="Disordered" evidence="1">
    <location>
        <begin position="220"/>
        <end position="245"/>
    </location>
</feature>
<evidence type="ECO:0000313" key="3">
    <source>
        <dbReference type="Proteomes" id="UP000799750"/>
    </source>
</evidence>